<dbReference type="Proteomes" id="UP000681722">
    <property type="component" value="Unassembled WGS sequence"/>
</dbReference>
<dbReference type="OrthoDB" id="10263554at2759"/>
<feature type="repeat" description="ARM" evidence="5">
    <location>
        <begin position="270"/>
        <end position="313"/>
    </location>
</feature>
<dbReference type="InterPro" id="IPR000225">
    <property type="entry name" value="Armadillo"/>
</dbReference>
<evidence type="ECO:0000256" key="1">
    <source>
        <dbReference type="ARBA" id="ARBA00008613"/>
    </source>
</evidence>
<feature type="domain" description="ATPase V1 complex subunit H C-terminal" evidence="6">
    <location>
        <begin position="355"/>
        <end position="470"/>
    </location>
</feature>
<evidence type="ECO:0000313" key="9">
    <source>
        <dbReference type="Proteomes" id="UP000663829"/>
    </source>
</evidence>
<dbReference type="SUPFAM" id="SSF51230">
    <property type="entry name" value="Single hybrid motif"/>
    <property type="match status" value="1"/>
</dbReference>
<dbReference type="Gene3D" id="1.25.10.10">
    <property type="entry name" value="Leucine-rich Repeat Variant"/>
    <property type="match status" value="1"/>
</dbReference>
<dbReference type="InterPro" id="IPR038497">
    <property type="entry name" value="ATPase_V1-cplx_hsu_C_sf"/>
</dbReference>
<evidence type="ECO:0000313" key="8">
    <source>
        <dbReference type="EMBL" id="CAF4283576.1"/>
    </source>
</evidence>
<dbReference type="SUPFAM" id="SSF48371">
    <property type="entry name" value="ARM repeat"/>
    <property type="match status" value="1"/>
</dbReference>
<dbReference type="InterPro" id="IPR011987">
    <property type="entry name" value="ATPase_V1-cplx_hsu_C"/>
</dbReference>
<dbReference type="CDD" id="cd00256">
    <property type="entry name" value="VATPase_H"/>
    <property type="match status" value="1"/>
</dbReference>
<dbReference type="Gene3D" id="1.25.40.150">
    <property type="entry name" value="V-type ATPase, subunit H, C-terminal domain"/>
    <property type="match status" value="1"/>
</dbReference>
<dbReference type="InterPro" id="IPR016024">
    <property type="entry name" value="ARM-type_fold"/>
</dbReference>
<evidence type="ECO:0000256" key="5">
    <source>
        <dbReference type="PROSITE-ProRule" id="PRU00259"/>
    </source>
</evidence>
<dbReference type="Proteomes" id="UP000663829">
    <property type="component" value="Unassembled WGS sequence"/>
</dbReference>
<dbReference type="PROSITE" id="PS50176">
    <property type="entry name" value="ARM_REPEAT"/>
    <property type="match status" value="1"/>
</dbReference>
<accession>A0A815KBD8</accession>
<dbReference type="InterPro" id="IPR011989">
    <property type="entry name" value="ARM-like"/>
</dbReference>
<evidence type="ECO:0000256" key="4">
    <source>
        <dbReference type="ARBA" id="ARBA00023065"/>
    </source>
</evidence>
<evidence type="ECO:0000256" key="2">
    <source>
        <dbReference type="ARBA" id="ARBA00022448"/>
    </source>
</evidence>
<sequence>QQLIMSQPTSASRITEDITRFRSVHHLPDDLESMTGAISHLQQQAQEVMRMKPTWQTYYQGQMIGKEDFDFISQYDQMNSEQRAKLLQEPNMRYQCAKTFLTLMSKLFKQQTLRYVLTLMDECLREDKSRVEIFNSYAKMEKEQLWPYFFNMLTNRDQFVVHQTSRIIAKLACWSHERMPVSDLGYYLAWLKEQLKPQGNDYLQSVCRSLQMMLRIEQYRESFVSIDGITNIMHVLNNASIGFQVQYQLTFCLWVLAFAPNIASVMAKYNVIPRLTEILTETEKEKVTRMIVAFLRNLLEKPEDEKVIRENAMTMIASRLVKPLELLSSKPYDDNDIKEDIELIKEKLEGNLSDVSSFDEYALEIRSGRLSWSPVHQSEKFWRDNATKLNDANFELIRMLLKLLEHSKEPLVLCVAAHDVGEYVRHYPHGKKTIDKLDGKVIIMRLLEHPDSNVRYQGLLCVQKLMVHNWDYLGKQVDSDSKSSAASGEKMTKRMKYPSVIDRYFTKYFQPNVHNEYENDVMVLVHSNRICVLTLSDQHPIIKQQLKIDSIESLTSINDQMSGKSKRGADYIHTDKLLYRIVCSNGKVFTICSSIRGRLIEMNDKLLIKPELLHEQPHYLAIMIPSLKDYEINLQQLLNETDYILFKDKQSICDVATNE</sequence>
<dbReference type="Pfam" id="PF03224">
    <property type="entry name" value="V-ATPase_H_N"/>
    <property type="match status" value="1"/>
</dbReference>
<name>A0A815KBD8_9BILA</name>
<dbReference type="AlphaFoldDB" id="A0A815KBD8"/>
<dbReference type="GO" id="GO:0005765">
    <property type="term" value="C:lysosomal membrane"/>
    <property type="evidence" value="ECO:0007669"/>
    <property type="project" value="TreeGrafter"/>
</dbReference>
<comment type="similarity">
    <text evidence="1">Belongs to the V-ATPase H subunit family.</text>
</comment>
<evidence type="ECO:0000313" key="7">
    <source>
        <dbReference type="EMBL" id="CAF1388845.1"/>
    </source>
</evidence>
<protein>
    <recommendedName>
        <fullName evidence="6">ATPase V1 complex subunit H C-terminal domain-containing protein</fullName>
    </recommendedName>
</protein>
<reference evidence="7" key="1">
    <citation type="submission" date="2021-02" db="EMBL/GenBank/DDBJ databases">
        <authorList>
            <person name="Nowell W R."/>
        </authorList>
    </citation>
    <scope>NUCLEOTIDE SEQUENCE</scope>
</reference>
<dbReference type="GO" id="GO:0046961">
    <property type="term" value="F:proton-transporting ATPase activity, rotational mechanism"/>
    <property type="evidence" value="ECO:0007669"/>
    <property type="project" value="InterPro"/>
</dbReference>
<proteinExistence type="inferred from homology"/>
<dbReference type="InterPro" id="IPR004908">
    <property type="entry name" value="ATPase_V1-cplx_hsu"/>
</dbReference>
<dbReference type="GO" id="GO:0000221">
    <property type="term" value="C:vacuolar proton-transporting V-type ATPase, V1 domain"/>
    <property type="evidence" value="ECO:0007669"/>
    <property type="project" value="InterPro"/>
</dbReference>
<dbReference type="InterPro" id="IPR011053">
    <property type="entry name" value="Single_hybrid_motif"/>
</dbReference>
<dbReference type="EMBL" id="CAJOBC010082270">
    <property type="protein sequence ID" value="CAF4283576.1"/>
    <property type="molecule type" value="Genomic_DNA"/>
</dbReference>
<feature type="non-terminal residue" evidence="7">
    <location>
        <position position="1"/>
    </location>
</feature>
<evidence type="ECO:0000259" key="6">
    <source>
        <dbReference type="Pfam" id="PF11698"/>
    </source>
</evidence>
<keyword evidence="2" id="KW-0813">Transport</keyword>
<dbReference type="EMBL" id="CAJNOQ010016864">
    <property type="protein sequence ID" value="CAF1388845.1"/>
    <property type="molecule type" value="Genomic_DNA"/>
</dbReference>
<dbReference type="PANTHER" id="PTHR10698">
    <property type="entry name" value="V-TYPE PROTON ATPASE SUBUNIT H"/>
    <property type="match status" value="1"/>
</dbReference>
<keyword evidence="3" id="KW-0375">Hydrogen ion transport</keyword>
<dbReference type="PANTHER" id="PTHR10698:SF0">
    <property type="entry name" value="V-TYPE PROTON ATPASE SUBUNIT H"/>
    <property type="match status" value="1"/>
</dbReference>
<keyword evidence="9" id="KW-1185">Reference proteome</keyword>
<dbReference type="FunFam" id="1.25.10.10:FF:000067">
    <property type="entry name" value="V-type proton ATPase subunit H"/>
    <property type="match status" value="1"/>
</dbReference>
<evidence type="ECO:0000256" key="3">
    <source>
        <dbReference type="ARBA" id="ARBA00022781"/>
    </source>
</evidence>
<organism evidence="7 9">
    <name type="scientific">Didymodactylos carnosus</name>
    <dbReference type="NCBI Taxonomy" id="1234261"/>
    <lineage>
        <taxon>Eukaryota</taxon>
        <taxon>Metazoa</taxon>
        <taxon>Spiralia</taxon>
        <taxon>Gnathifera</taxon>
        <taxon>Rotifera</taxon>
        <taxon>Eurotatoria</taxon>
        <taxon>Bdelloidea</taxon>
        <taxon>Philodinida</taxon>
        <taxon>Philodinidae</taxon>
        <taxon>Didymodactylos</taxon>
    </lineage>
</organism>
<comment type="caution">
    <text evidence="7">The sequence shown here is derived from an EMBL/GenBank/DDBJ whole genome shotgun (WGS) entry which is preliminary data.</text>
</comment>
<dbReference type="Pfam" id="PF11698">
    <property type="entry name" value="V-ATPase_H_C"/>
    <property type="match status" value="1"/>
</dbReference>
<gene>
    <name evidence="7" type="ORF">GPM918_LOCUS32697</name>
    <name evidence="8" type="ORF">SRO942_LOCUS33369</name>
</gene>
<keyword evidence="4" id="KW-0406">Ion transport</keyword>